<dbReference type="SUPFAM" id="SSF56349">
    <property type="entry name" value="DNA breaking-rejoining enzymes"/>
    <property type="match status" value="1"/>
</dbReference>
<comment type="similarity">
    <text evidence="1">Belongs to the 'phage' integrase family.</text>
</comment>
<dbReference type="Gene3D" id="1.10.150.130">
    <property type="match status" value="1"/>
</dbReference>
<gene>
    <name evidence="6" type="ORF">OF801_00320</name>
</gene>
<evidence type="ECO:0000256" key="2">
    <source>
        <dbReference type="ARBA" id="ARBA00022908"/>
    </source>
</evidence>
<dbReference type="GO" id="GO:0006310">
    <property type="term" value="P:DNA recombination"/>
    <property type="evidence" value="ECO:0007669"/>
    <property type="project" value="UniProtKB-KW"/>
</dbReference>
<dbReference type="InterPro" id="IPR050090">
    <property type="entry name" value="Tyrosine_recombinase_XerCD"/>
</dbReference>
<dbReference type="AlphaFoldDB" id="A0AA46TXP6"/>
<evidence type="ECO:0000256" key="4">
    <source>
        <dbReference type="ARBA" id="ARBA00023172"/>
    </source>
</evidence>
<dbReference type="Gene3D" id="1.10.443.10">
    <property type="entry name" value="Intergrase catalytic core"/>
    <property type="match status" value="1"/>
</dbReference>
<dbReference type="GO" id="GO:0015074">
    <property type="term" value="P:DNA integration"/>
    <property type="evidence" value="ECO:0007669"/>
    <property type="project" value="UniProtKB-KW"/>
</dbReference>
<evidence type="ECO:0000313" key="6">
    <source>
        <dbReference type="EMBL" id="UYT10418.1"/>
    </source>
</evidence>
<dbReference type="PANTHER" id="PTHR30349:SF64">
    <property type="entry name" value="PROPHAGE INTEGRASE INTD-RELATED"/>
    <property type="match status" value="1"/>
</dbReference>
<dbReference type="RefSeq" id="WP_264308254.1">
    <property type="nucleotide sequence ID" value="NZ_CP109635.1"/>
</dbReference>
<dbReference type="InterPro" id="IPR004107">
    <property type="entry name" value="Integrase_SAM-like_N"/>
</dbReference>
<feature type="domain" description="Tyr recombinase" evidence="5">
    <location>
        <begin position="198"/>
        <end position="409"/>
    </location>
</feature>
<organism evidence="6 7">
    <name type="scientific">Lactococcus garvieae</name>
    <dbReference type="NCBI Taxonomy" id="1363"/>
    <lineage>
        <taxon>Bacteria</taxon>
        <taxon>Bacillati</taxon>
        <taxon>Bacillota</taxon>
        <taxon>Bacilli</taxon>
        <taxon>Lactobacillales</taxon>
        <taxon>Streptococcaceae</taxon>
        <taxon>Lactococcus</taxon>
    </lineage>
</organism>
<evidence type="ECO:0000256" key="3">
    <source>
        <dbReference type="ARBA" id="ARBA00023125"/>
    </source>
</evidence>
<evidence type="ECO:0000256" key="1">
    <source>
        <dbReference type="ARBA" id="ARBA00008857"/>
    </source>
</evidence>
<keyword evidence="4" id="KW-0233">DNA recombination</keyword>
<keyword evidence="3" id="KW-0238">DNA-binding</keyword>
<dbReference type="Proteomes" id="UP001164042">
    <property type="component" value="Chromosome"/>
</dbReference>
<sequence length="420" mass="48139">MNKEIIYHKDKKITKTTKNNGSVSYTQRGVYLGVDLKTGKKVTTSITGRTLKELDRHLLQSRLDFKKNGSTKKEQLSISSFSDLAKLWFTNYRSMVSSENTLNRVGSYIDNYIIPQFGDYKPEMIEPSDIQIWLNTLVKNAHEAVDLERSAKNGKTQEFGAIMHKLSDIFDYGITNFNLKTNPASVVKIPPKPKRNKKQVKVLHDDDLSIWLTFLKTLPNNRANKRFILICDTLLASALRINELLALTFDDLNLETSEIRVDKTLMWKKADKKSGLKGKVICKPTPKTQSGYRFISIPRELILRLIEWHNESNAYFKQNDIPESPLIFPTIHGNYMCDRNERATLKKRLSEAGLFKNGFHLFRHTHASILLNAGANWKEIQTRLGHKSISTTMDLYAELAPKKRAEISSLFSKKLTELSD</sequence>
<dbReference type="EMBL" id="CP109635">
    <property type="protein sequence ID" value="UYT10418.1"/>
    <property type="molecule type" value="Genomic_DNA"/>
</dbReference>
<dbReference type="InterPro" id="IPR010998">
    <property type="entry name" value="Integrase_recombinase_N"/>
</dbReference>
<dbReference type="PROSITE" id="PS51898">
    <property type="entry name" value="TYR_RECOMBINASE"/>
    <property type="match status" value="1"/>
</dbReference>
<dbReference type="InterPro" id="IPR011010">
    <property type="entry name" value="DNA_brk_join_enz"/>
</dbReference>
<keyword evidence="2" id="KW-0229">DNA integration</keyword>
<evidence type="ECO:0000313" key="7">
    <source>
        <dbReference type="Proteomes" id="UP001164042"/>
    </source>
</evidence>
<dbReference type="CDD" id="cd01189">
    <property type="entry name" value="INT_ICEBs1_C_like"/>
    <property type="match status" value="1"/>
</dbReference>
<dbReference type="Pfam" id="PF14659">
    <property type="entry name" value="Phage_int_SAM_3"/>
    <property type="match status" value="1"/>
</dbReference>
<name>A0AA46TXP6_9LACT</name>
<dbReference type="GO" id="GO:0003677">
    <property type="term" value="F:DNA binding"/>
    <property type="evidence" value="ECO:0007669"/>
    <property type="project" value="UniProtKB-KW"/>
</dbReference>
<dbReference type="InterPro" id="IPR002104">
    <property type="entry name" value="Integrase_catalytic"/>
</dbReference>
<dbReference type="InterPro" id="IPR013762">
    <property type="entry name" value="Integrase-like_cat_sf"/>
</dbReference>
<proteinExistence type="inferred from homology"/>
<evidence type="ECO:0000259" key="5">
    <source>
        <dbReference type="PROSITE" id="PS51898"/>
    </source>
</evidence>
<dbReference type="PANTHER" id="PTHR30349">
    <property type="entry name" value="PHAGE INTEGRASE-RELATED"/>
    <property type="match status" value="1"/>
</dbReference>
<dbReference type="Pfam" id="PF00589">
    <property type="entry name" value="Phage_integrase"/>
    <property type="match status" value="1"/>
</dbReference>
<protein>
    <submittedName>
        <fullName evidence="6">Site-specific integrase</fullName>
    </submittedName>
</protein>
<reference evidence="6" key="1">
    <citation type="submission" date="2022-10" db="EMBL/GenBank/DDBJ databases">
        <title>Genome assembly of Lactococcus garvieae isolates from cricket gut.</title>
        <authorList>
            <person name="Luecke A.R."/>
            <person name="Brown A.M.V."/>
            <person name="Wakeman C.A."/>
        </authorList>
    </citation>
    <scope>NUCLEOTIDE SEQUENCE</scope>
    <source>
        <strain evidence="6">Alexii-11_2</strain>
    </source>
</reference>
<accession>A0AA46TXP6</accession>